<comment type="subunit">
    <text evidence="5">Homodimer.</text>
</comment>
<feature type="binding site" evidence="5">
    <location>
        <position position="44"/>
    </location>
    <ligand>
        <name>FAD</name>
        <dbReference type="ChEBI" id="CHEBI:57692"/>
    </ligand>
</feature>
<evidence type="ECO:0000313" key="8">
    <source>
        <dbReference type="EMBL" id="GGU05079.1"/>
    </source>
</evidence>
<dbReference type="AlphaFoldDB" id="A0A348B1N8"/>
<keyword evidence="2 5" id="KW-0274">FAD</keyword>
<dbReference type="HAMAP" id="MF_01685">
    <property type="entry name" value="FENR2"/>
    <property type="match status" value="1"/>
</dbReference>
<evidence type="ECO:0000256" key="3">
    <source>
        <dbReference type="ARBA" id="ARBA00022857"/>
    </source>
</evidence>
<evidence type="ECO:0000313" key="9">
    <source>
        <dbReference type="Proteomes" id="UP000276741"/>
    </source>
</evidence>
<comment type="cofactor">
    <cofactor evidence="5">
        <name>FAD</name>
        <dbReference type="ChEBI" id="CHEBI:57692"/>
    </cofactor>
    <text evidence="5">Binds 1 FAD per subunit.</text>
</comment>
<feature type="binding site" evidence="5">
    <location>
        <position position="336"/>
    </location>
    <ligand>
        <name>FAD</name>
        <dbReference type="ChEBI" id="CHEBI:57692"/>
    </ligand>
</feature>
<evidence type="ECO:0000259" key="6">
    <source>
        <dbReference type="Pfam" id="PF07992"/>
    </source>
</evidence>
<feature type="binding site" evidence="5">
    <location>
        <position position="132"/>
    </location>
    <ligand>
        <name>FAD</name>
        <dbReference type="ChEBI" id="CHEBI:57692"/>
    </ligand>
</feature>
<dbReference type="SUPFAM" id="SSF51905">
    <property type="entry name" value="FAD/NAD(P)-binding domain"/>
    <property type="match status" value="1"/>
</dbReference>
<dbReference type="EC" id="1.18.1.2" evidence="5"/>
<keyword evidence="9" id="KW-1185">Reference proteome</keyword>
<keyword evidence="4 5" id="KW-0560">Oxidoreductase</keyword>
<dbReference type="Pfam" id="PF07992">
    <property type="entry name" value="Pyr_redox_2"/>
    <property type="match status" value="1"/>
</dbReference>
<dbReference type="GO" id="GO:0004324">
    <property type="term" value="F:ferredoxin-NADP+ reductase activity"/>
    <property type="evidence" value="ECO:0007669"/>
    <property type="project" value="UniProtKB-UniRule"/>
</dbReference>
<evidence type="ECO:0000256" key="5">
    <source>
        <dbReference type="HAMAP-Rule" id="MF_01685"/>
    </source>
</evidence>
<comment type="catalytic activity">
    <reaction evidence="5">
        <text>2 reduced [2Fe-2S]-[ferredoxin] + NADP(+) + H(+) = 2 oxidized [2Fe-2S]-[ferredoxin] + NADPH</text>
        <dbReference type="Rhea" id="RHEA:20125"/>
        <dbReference type="Rhea" id="RHEA-COMP:10000"/>
        <dbReference type="Rhea" id="RHEA-COMP:10001"/>
        <dbReference type="ChEBI" id="CHEBI:15378"/>
        <dbReference type="ChEBI" id="CHEBI:33737"/>
        <dbReference type="ChEBI" id="CHEBI:33738"/>
        <dbReference type="ChEBI" id="CHEBI:57783"/>
        <dbReference type="ChEBI" id="CHEBI:58349"/>
        <dbReference type="EC" id="1.18.1.2"/>
    </reaction>
</comment>
<dbReference type="InterPro" id="IPR023753">
    <property type="entry name" value="FAD/NAD-binding_dom"/>
</dbReference>
<dbReference type="Proteomes" id="UP000276741">
    <property type="component" value="Chromosome"/>
</dbReference>
<feature type="binding site" evidence="5">
    <location>
        <position position="97"/>
    </location>
    <ligand>
        <name>FAD</name>
        <dbReference type="ChEBI" id="CHEBI:57692"/>
    </ligand>
</feature>
<proteinExistence type="inferred from homology"/>
<keyword evidence="1 5" id="KW-0285">Flavoprotein</keyword>
<reference evidence="8" key="1">
    <citation type="journal article" date="2014" name="Int. J. Syst. Evol. Microbiol.">
        <title>Complete genome sequence of Corynebacterium casei LMG S-19264T (=DSM 44701T), isolated from a smear-ripened cheese.</title>
        <authorList>
            <consortium name="US DOE Joint Genome Institute (JGI-PGF)"/>
            <person name="Walter F."/>
            <person name="Albersmeier A."/>
            <person name="Kalinowski J."/>
            <person name="Ruckert C."/>
        </authorList>
    </citation>
    <scope>NUCLEOTIDE SEQUENCE</scope>
    <source>
        <strain evidence="8">JCM 31740</strain>
    </source>
</reference>
<feature type="binding site" evidence="5">
    <location>
        <position position="52"/>
    </location>
    <ligand>
        <name>FAD</name>
        <dbReference type="ChEBI" id="CHEBI:57692"/>
    </ligand>
</feature>
<name>A0A348B1N8_9CREN</name>
<keyword evidence="3 5" id="KW-0521">NADP</keyword>
<dbReference type="GO" id="GO:0050661">
    <property type="term" value="F:NADP binding"/>
    <property type="evidence" value="ECO:0007669"/>
    <property type="project" value="UniProtKB-UniRule"/>
</dbReference>
<comment type="caution">
    <text evidence="5">Lacks conserved residue(s) required for the propagation of feature annotation.</text>
</comment>
<evidence type="ECO:0000256" key="2">
    <source>
        <dbReference type="ARBA" id="ARBA00022827"/>
    </source>
</evidence>
<reference evidence="7" key="3">
    <citation type="journal article" date="2019" name="BMC Res. Notes">
        <title>Complete genome sequence of the Sulfodiicoccus acidiphilus strain HS-1T, the first crenarchaeon that lacks polB3, isolated from an acidic hot spring in Ohwaku-dani, Hakone, Japan.</title>
        <authorList>
            <person name="Sakai H.D."/>
            <person name="Kurosawa N."/>
        </authorList>
    </citation>
    <scope>NUCLEOTIDE SEQUENCE</scope>
    <source>
        <strain evidence="7">HS-1</strain>
    </source>
</reference>
<dbReference type="InterPro" id="IPR022890">
    <property type="entry name" value="Fd--NADP_Rdtase_type_2"/>
</dbReference>
<evidence type="ECO:0000256" key="4">
    <source>
        <dbReference type="ARBA" id="ARBA00023002"/>
    </source>
</evidence>
<gene>
    <name evidence="8" type="ORF">GCM10007116_22010</name>
    <name evidence="7" type="ORF">HS1genome_0479</name>
</gene>
<evidence type="ECO:0000256" key="1">
    <source>
        <dbReference type="ARBA" id="ARBA00022630"/>
    </source>
</evidence>
<dbReference type="Gene3D" id="3.50.50.60">
    <property type="entry name" value="FAD/NAD(P)-binding domain"/>
    <property type="match status" value="2"/>
</dbReference>
<dbReference type="PANTHER" id="PTHR48105">
    <property type="entry name" value="THIOREDOXIN REDUCTASE 1-RELATED-RELATED"/>
    <property type="match status" value="1"/>
</dbReference>
<comment type="similarity">
    <text evidence="5">Belongs to the ferredoxin--NADP reductase type 2 family.</text>
</comment>
<dbReference type="GO" id="GO:0050660">
    <property type="term" value="F:flavin adenine dinucleotide binding"/>
    <property type="evidence" value="ECO:0007669"/>
    <property type="project" value="UniProtKB-UniRule"/>
</dbReference>
<accession>A0A348B1N8</accession>
<dbReference type="EMBL" id="AP018553">
    <property type="protein sequence ID" value="BBD72090.1"/>
    <property type="molecule type" value="Genomic_DNA"/>
</dbReference>
<feature type="domain" description="FAD/NAD(P)-binding" evidence="6">
    <location>
        <begin position="15"/>
        <end position="308"/>
    </location>
</feature>
<reference evidence="8" key="4">
    <citation type="submission" date="2020-09" db="EMBL/GenBank/DDBJ databases">
        <authorList>
            <person name="Sun Q."/>
            <person name="Ohkuma M."/>
        </authorList>
    </citation>
    <scope>NUCLEOTIDE SEQUENCE</scope>
    <source>
        <strain evidence="8">JCM 31740</strain>
    </source>
</reference>
<dbReference type="PRINTS" id="PR00469">
    <property type="entry name" value="PNDRDTASEII"/>
</dbReference>
<feature type="binding site" evidence="5">
    <location>
        <position position="293"/>
    </location>
    <ligand>
        <name>FAD</name>
        <dbReference type="ChEBI" id="CHEBI:57692"/>
    </ligand>
</feature>
<dbReference type="InterPro" id="IPR050097">
    <property type="entry name" value="Ferredoxin-NADP_redctase_2"/>
</dbReference>
<sequence>MSLNKLSPVELMSEYDMVVIGGGPVGMFTTFYAGLRDMRVLTVDAQDELGGQLVSLYPEKIIYDVGGYPAISAYELAQKLAEQMKTFGPDVRMKEYVDWIRQNEDKTWSVETNTGYKAKTKTVAIAVGLGRLAPSRLGAKGEEQYENRGVYYAVRRKSDFTGKRVMVVGGGDAAVDWALMLAPVAKSVTLIHRRDQFRALESNVKQLYRVAQVKTWHELKEVRGDGNKVTQAIIFDNRTKEEEVLDLDAVVISIGYKGDLGNMPKWGIAMRGREVLVNSRMETNLPGVYAVGDIVSQPDTPKLAIIAVGFGQAVIATSVAKKYIDPSASTFGGHSSEMDKFKK</sequence>
<dbReference type="InterPro" id="IPR036188">
    <property type="entry name" value="FAD/NAD-bd_sf"/>
</dbReference>
<evidence type="ECO:0000313" key="7">
    <source>
        <dbReference type="EMBL" id="BBD72090.1"/>
    </source>
</evidence>
<feature type="binding site" evidence="5">
    <location>
        <position position="57"/>
    </location>
    <ligand>
        <name>FAD</name>
        <dbReference type="ChEBI" id="CHEBI:57692"/>
    </ligand>
</feature>
<dbReference type="PRINTS" id="PR00368">
    <property type="entry name" value="FADPNR"/>
</dbReference>
<protein>
    <recommendedName>
        <fullName evidence="5">Ferredoxin--NADP reductase</fullName>
        <shortName evidence="5">FNR</shortName>
        <shortName evidence="5">Fd-NADP(+) reductase</shortName>
        <ecNumber evidence="5">1.18.1.2</ecNumber>
    </recommendedName>
</protein>
<dbReference type="KEGG" id="sacd:HS1genome_0479"/>
<organism evidence="7 9">
    <name type="scientific">Sulfodiicoccus acidiphilus</name>
    <dbReference type="NCBI Taxonomy" id="1670455"/>
    <lineage>
        <taxon>Archaea</taxon>
        <taxon>Thermoproteota</taxon>
        <taxon>Thermoprotei</taxon>
        <taxon>Sulfolobales</taxon>
        <taxon>Sulfolobaceae</taxon>
        <taxon>Sulfodiicoccus</taxon>
    </lineage>
</organism>
<reference evidence="9" key="2">
    <citation type="submission" date="2018-04" db="EMBL/GenBank/DDBJ databases">
        <title>Complete genome sequence of Sulfodiicoccus acidiphilus strain HS-1.</title>
        <authorList>
            <person name="Sakai H.D."/>
            <person name="Kurosawa N."/>
        </authorList>
    </citation>
    <scope>NUCLEOTIDE SEQUENCE [LARGE SCALE GENOMIC DNA]</scope>
    <source>
        <strain evidence="9">HS-1</strain>
    </source>
</reference>
<dbReference type="EMBL" id="BMQS01000032">
    <property type="protein sequence ID" value="GGU05079.1"/>
    <property type="molecule type" value="Genomic_DNA"/>
</dbReference>
<dbReference type="Proteomes" id="UP000616143">
    <property type="component" value="Unassembled WGS sequence"/>
</dbReference>